<accession>A0A1G9UZ44</accession>
<dbReference type="PANTHER" id="PTHR34294:SF1">
    <property type="entry name" value="TRANSCRIPTIONAL REGULATOR LSRR"/>
    <property type="match status" value="1"/>
</dbReference>
<dbReference type="RefSeq" id="WP_092609225.1">
    <property type="nucleotide sequence ID" value="NZ_FNHU01000005.1"/>
</dbReference>
<evidence type="ECO:0000256" key="4">
    <source>
        <dbReference type="ARBA" id="ARBA00023163"/>
    </source>
</evidence>
<dbReference type="Gene3D" id="1.10.10.10">
    <property type="entry name" value="Winged helix-like DNA-binding domain superfamily/Winged helix DNA-binding domain"/>
    <property type="match status" value="1"/>
</dbReference>
<reference evidence="6 7" key="1">
    <citation type="submission" date="2016-10" db="EMBL/GenBank/DDBJ databases">
        <authorList>
            <person name="de Groot N.N."/>
        </authorList>
    </citation>
    <scope>NUCLEOTIDE SEQUENCE [LARGE SCALE GENOMIC DNA]</scope>
    <source>
        <strain evidence="6 7">KPR-7B</strain>
    </source>
</reference>
<dbReference type="InterPro" id="IPR051054">
    <property type="entry name" value="SorC_transcr_regulators"/>
</dbReference>
<dbReference type="Pfam" id="PF04198">
    <property type="entry name" value="Sugar-bind"/>
    <property type="match status" value="1"/>
</dbReference>
<dbReference type="InterPro" id="IPR037171">
    <property type="entry name" value="NagB/RpiA_transferase-like"/>
</dbReference>
<dbReference type="EMBL" id="FNHU01000005">
    <property type="protein sequence ID" value="SDM65109.1"/>
    <property type="molecule type" value="Genomic_DNA"/>
</dbReference>
<name>A0A1G9UZ44_9ACTO</name>
<evidence type="ECO:0000259" key="5">
    <source>
        <dbReference type="Pfam" id="PF04198"/>
    </source>
</evidence>
<dbReference type="InterPro" id="IPR036388">
    <property type="entry name" value="WH-like_DNA-bd_sf"/>
</dbReference>
<comment type="similarity">
    <text evidence="1">Belongs to the SorC transcriptional regulatory family.</text>
</comment>
<evidence type="ECO:0000256" key="1">
    <source>
        <dbReference type="ARBA" id="ARBA00010466"/>
    </source>
</evidence>
<dbReference type="GO" id="GO:0003677">
    <property type="term" value="F:DNA binding"/>
    <property type="evidence" value="ECO:0007669"/>
    <property type="project" value="UniProtKB-KW"/>
</dbReference>
<dbReference type="SUPFAM" id="SSF100950">
    <property type="entry name" value="NagB/RpiA/CoA transferase-like"/>
    <property type="match status" value="1"/>
</dbReference>
<sequence length="323" mass="34066">MPDETGLMVAVARAYYEANESKVEIAERIGISRFKVARLLESARETGIVQIRIVEPTHPDDVLGERVAVHLNLRDCVVVPGAEDESTNRQALARAAAAEIASIAGRGDTIGFSWGRTVAEIGAHVGPLADARVVALTGAVGTDFALSPVDIFRSVSTHSGSTTLSIFAPMFVDSPQTAKALRQDPAIASVLAAYADLSLAVVSIGSWDPPVTQLMDALSDEEIQQLESGGARAEMLGIFIDDCGRIVPCTAQSRCIAITAAQLLRTPRVLAVAGGSQKVPAMRAVACSGLITSLVTDRRTAQMLLDGPAVGERTLNRAERIRG</sequence>
<organism evidence="6 7">
    <name type="scientific">Actinomyces ruminicola</name>
    <dbReference type="NCBI Taxonomy" id="332524"/>
    <lineage>
        <taxon>Bacteria</taxon>
        <taxon>Bacillati</taxon>
        <taxon>Actinomycetota</taxon>
        <taxon>Actinomycetes</taxon>
        <taxon>Actinomycetales</taxon>
        <taxon>Actinomycetaceae</taxon>
        <taxon>Actinomyces</taxon>
    </lineage>
</organism>
<keyword evidence="3 6" id="KW-0238">DNA-binding</keyword>
<dbReference type="GO" id="GO:0030246">
    <property type="term" value="F:carbohydrate binding"/>
    <property type="evidence" value="ECO:0007669"/>
    <property type="project" value="InterPro"/>
</dbReference>
<evidence type="ECO:0000256" key="2">
    <source>
        <dbReference type="ARBA" id="ARBA00023015"/>
    </source>
</evidence>
<keyword evidence="4" id="KW-0804">Transcription</keyword>
<dbReference type="Gene3D" id="3.40.50.1360">
    <property type="match status" value="1"/>
</dbReference>
<keyword evidence="2" id="KW-0805">Transcription regulation</keyword>
<dbReference type="InterPro" id="IPR007324">
    <property type="entry name" value="Sugar-bd_dom_put"/>
</dbReference>
<evidence type="ECO:0000313" key="7">
    <source>
        <dbReference type="Proteomes" id="UP000199671"/>
    </source>
</evidence>
<evidence type="ECO:0000256" key="3">
    <source>
        <dbReference type="ARBA" id="ARBA00023125"/>
    </source>
</evidence>
<dbReference type="AlphaFoldDB" id="A0A1G9UZ44"/>
<evidence type="ECO:0000313" key="6">
    <source>
        <dbReference type="EMBL" id="SDM65109.1"/>
    </source>
</evidence>
<dbReference type="PANTHER" id="PTHR34294">
    <property type="entry name" value="TRANSCRIPTIONAL REGULATOR-RELATED"/>
    <property type="match status" value="1"/>
</dbReference>
<gene>
    <name evidence="6" type="ORF">SAMN04487766_10526</name>
</gene>
<protein>
    <submittedName>
        <fullName evidence="6">DNA-binding transcriptional regulator LsrR, DeoR family</fullName>
    </submittedName>
</protein>
<feature type="domain" description="Sugar-binding" evidence="5">
    <location>
        <begin position="63"/>
        <end position="305"/>
    </location>
</feature>
<dbReference type="OrthoDB" id="186585at2"/>
<dbReference type="Proteomes" id="UP000199671">
    <property type="component" value="Unassembled WGS sequence"/>
</dbReference>
<proteinExistence type="inferred from homology"/>